<dbReference type="EMBL" id="GGEC01062389">
    <property type="protein sequence ID" value="MBX42873.1"/>
    <property type="molecule type" value="Transcribed_RNA"/>
</dbReference>
<protein>
    <submittedName>
        <fullName evidence="1">Uncharacterized protein</fullName>
    </submittedName>
</protein>
<accession>A0A2P2NK59</accession>
<organism evidence="1">
    <name type="scientific">Rhizophora mucronata</name>
    <name type="common">Asiatic mangrove</name>
    <dbReference type="NCBI Taxonomy" id="61149"/>
    <lineage>
        <taxon>Eukaryota</taxon>
        <taxon>Viridiplantae</taxon>
        <taxon>Streptophyta</taxon>
        <taxon>Embryophyta</taxon>
        <taxon>Tracheophyta</taxon>
        <taxon>Spermatophyta</taxon>
        <taxon>Magnoliopsida</taxon>
        <taxon>eudicotyledons</taxon>
        <taxon>Gunneridae</taxon>
        <taxon>Pentapetalae</taxon>
        <taxon>rosids</taxon>
        <taxon>fabids</taxon>
        <taxon>Malpighiales</taxon>
        <taxon>Rhizophoraceae</taxon>
        <taxon>Rhizophora</taxon>
    </lineage>
</organism>
<reference evidence="1" key="1">
    <citation type="submission" date="2018-02" db="EMBL/GenBank/DDBJ databases">
        <title>Rhizophora mucronata_Transcriptome.</title>
        <authorList>
            <person name="Meera S.P."/>
            <person name="Sreeshan A."/>
            <person name="Augustine A."/>
        </authorList>
    </citation>
    <scope>NUCLEOTIDE SEQUENCE</scope>
    <source>
        <tissue evidence="1">Leaf</tissue>
    </source>
</reference>
<name>A0A2P2NK59_RHIMU</name>
<proteinExistence type="predicted"/>
<evidence type="ECO:0000313" key="1">
    <source>
        <dbReference type="EMBL" id="MBX42873.1"/>
    </source>
</evidence>
<dbReference type="AlphaFoldDB" id="A0A2P2NK59"/>
<sequence>MENQNGHSHKYPNKSHMQDGVQRLCKNLLLVATRRKIFLYCRCIPVIMKEA</sequence>